<evidence type="ECO:0000256" key="1">
    <source>
        <dbReference type="SAM" id="Phobius"/>
    </source>
</evidence>
<keyword evidence="1" id="KW-1133">Transmembrane helix</keyword>
<protein>
    <submittedName>
        <fullName evidence="2">Uncharacterized protein</fullName>
    </submittedName>
</protein>
<sequence length="123" mass="14445">MAVLKCSKTFETRIFPDELIFAQAFFFFFFLGIAVDAPKRIDPRRLIKKCTEEEKKHKFIQSLLTMIRVDLAYQILDQEEQLATFMDERGTSPLHLLADKPSAFKSGCRLGWWSSIIYYCKCY</sequence>
<keyword evidence="1" id="KW-0472">Membrane</keyword>
<feature type="transmembrane region" description="Helical" evidence="1">
    <location>
        <begin position="20"/>
        <end position="38"/>
    </location>
</feature>
<keyword evidence="1" id="KW-0812">Transmembrane</keyword>
<evidence type="ECO:0000313" key="2">
    <source>
        <dbReference type="EMBL" id="KAK7853937.1"/>
    </source>
</evidence>
<organism evidence="2 3">
    <name type="scientific">Quercus suber</name>
    <name type="common">Cork oak</name>
    <dbReference type="NCBI Taxonomy" id="58331"/>
    <lineage>
        <taxon>Eukaryota</taxon>
        <taxon>Viridiplantae</taxon>
        <taxon>Streptophyta</taxon>
        <taxon>Embryophyta</taxon>
        <taxon>Tracheophyta</taxon>
        <taxon>Spermatophyta</taxon>
        <taxon>Magnoliopsida</taxon>
        <taxon>eudicotyledons</taxon>
        <taxon>Gunneridae</taxon>
        <taxon>Pentapetalae</taxon>
        <taxon>rosids</taxon>
        <taxon>fabids</taxon>
        <taxon>Fagales</taxon>
        <taxon>Fagaceae</taxon>
        <taxon>Quercus</taxon>
    </lineage>
</organism>
<accession>A0AAW0LQZ0</accession>
<comment type="caution">
    <text evidence="2">The sequence shown here is derived from an EMBL/GenBank/DDBJ whole genome shotgun (WGS) entry which is preliminary data.</text>
</comment>
<dbReference type="EMBL" id="PKMF04000060">
    <property type="protein sequence ID" value="KAK7853937.1"/>
    <property type="molecule type" value="Genomic_DNA"/>
</dbReference>
<reference evidence="2 3" key="1">
    <citation type="journal article" date="2018" name="Sci. Data">
        <title>The draft genome sequence of cork oak.</title>
        <authorList>
            <person name="Ramos A.M."/>
            <person name="Usie A."/>
            <person name="Barbosa P."/>
            <person name="Barros P.M."/>
            <person name="Capote T."/>
            <person name="Chaves I."/>
            <person name="Simoes F."/>
            <person name="Abreu I."/>
            <person name="Carrasquinho I."/>
            <person name="Faro C."/>
            <person name="Guimaraes J.B."/>
            <person name="Mendonca D."/>
            <person name="Nobrega F."/>
            <person name="Rodrigues L."/>
            <person name="Saibo N.J.M."/>
            <person name="Varela M.C."/>
            <person name="Egas C."/>
            <person name="Matos J."/>
            <person name="Miguel C.M."/>
            <person name="Oliveira M.M."/>
            <person name="Ricardo C.P."/>
            <person name="Goncalves S."/>
        </authorList>
    </citation>
    <scope>NUCLEOTIDE SEQUENCE [LARGE SCALE GENOMIC DNA]</scope>
    <source>
        <strain evidence="3">cv. HL8</strain>
    </source>
</reference>
<keyword evidence="3" id="KW-1185">Reference proteome</keyword>
<dbReference type="AlphaFoldDB" id="A0AAW0LQZ0"/>
<evidence type="ECO:0000313" key="3">
    <source>
        <dbReference type="Proteomes" id="UP000237347"/>
    </source>
</evidence>
<name>A0AAW0LQZ0_QUESU</name>
<dbReference type="Proteomes" id="UP000237347">
    <property type="component" value="Unassembled WGS sequence"/>
</dbReference>
<proteinExistence type="predicted"/>
<gene>
    <name evidence="2" type="ORF">CFP56_034116</name>
</gene>